<dbReference type="EMBL" id="JANGBO010000001">
    <property type="protein sequence ID" value="MCQ5060749.1"/>
    <property type="molecule type" value="Genomic_DNA"/>
</dbReference>
<comment type="caution">
    <text evidence="1">The sequence shown here is derived from an EMBL/GenBank/DDBJ whole genome shotgun (WGS) entry which is preliminary data.</text>
</comment>
<protein>
    <submittedName>
        <fullName evidence="1">Uncharacterized protein</fullName>
    </submittedName>
</protein>
<dbReference type="RefSeq" id="WP_227351712.1">
    <property type="nucleotide sequence ID" value="NZ_JAJDKX010000001.1"/>
</dbReference>
<sequence length="77" mass="8563">MTLKDLVMTLTPSGMLFIRGKDEEPLQTIKAIDATGIEEELLNKEVLSVAPTYTLDGNKILGCLMIKINFKIVKKEP</sequence>
<reference evidence="1" key="1">
    <citation type="submission" date="2022-06" db="EMBL/GenBank/DDBJ databases">
        <title>Isolation of gut microbiota from human fecal samples.</title>
        <authorList>
            <person name="Pamer E.G."/>
            <person name="Barat B."/>
            <person name="Waligurski E."/>
            <person name="Medina S."/>
            <person name="Paddock L."/>
            <person name="Mostad J."/>
        </authorList>
    </citation>
    <scope>NUCLEOTIDE SEQUENCE</scope>
    <source>
        <strain evidence="1">DFI.6.24</strain>
    </source>
</reference>
<dbReference type="AlphaFoldDB" id="A0AAP2UG12"/>
<organism evidence="1 2">
    <name type="scientific">Faecalibacillus intestinalis</name>
    <dbReference type="NCBI Taxonomy" id="1982626"/>
    <lineage>
        <taxon>Bacteria</taxon>
        <taxon>Bacillati</taxon>
        <taxon>Bacillota</taxon>
        <taxon>Erysipelotrichia</taxon>
        <taxon>Erysipelotrichales</taxon>
        <taxon>Coprobacillaceae</taxon>
        <taxon>Faecalibacillus</taxon>
    </lineage>
</organism>
<name>A0AAP2UG12_9FIRM</name>
<gene>
    <name evidence="1" type="ORF">NE542_02710</name>
</gene>
<dbReference type="Proteomes" id="UP001204814">
    <property type="component" value="Unassembled WGS sequence"/>
</dbReference>
<accession>A0AAP2UG12</accession>
<proteinExistence type="predicted"/>
<evidence type="ECO:0000313" key="1">
    <source>
        <dbReference type="EMBL" id="MCQ5060749.1"/>
    </source>
</evidence>
<evidence type="ECO:0000313" key="2">
    <source>
        <dbReference type="Proteomes" id="UP001204814"/>
    </source>
</evidence>